<organism evidence="2 3">
    <name type="scientific">Oceanidesulfovibrio marinus</name>
    <dbReference type="NCBI Taxonomy" id="370038"/>
    <lineage>
        <taxon>Bacteria</taxon>
        <taxon>Pseudomonadati</taxon>
        <taxon>Thermodesulfobacteriota</taxon>
        <taxon>Desulfovibrionia</taxon>
        <taxon>Desulfovibrionales</taxon>
        <taxon>Desulfovibrionaceae</taxon>
        <taxon>Oceanidesulfovibrio</taxon>
    </lineage>
</organism>
<accession>A0A6P1ZAT0</accession>
<proteinExistence type="predicted"/>
<feature type="non-terminal residue" evidence="2">
    <location>
        <position position="1"/>
    </location>
</feature>
<dbReference type="AlphaFoldDB" id="A0A6P1ZAT0"/>
<dbReference type="Proteomes" id="UP000434052">
    <property type="component" value="Unassembled WGS sequence"/>
</dbReference>
<name>A0A6P1ZAT0_9BACT</name>
<keyword evidence="2" id="KW-0966">Cell projection</keyword>
<evidence type="ECO:0000313" key="2">
    <source>
        <dbReference type="EMBL" id="TVM22936.1"/>
    </source>
</evidence>
<reference evidence="2 3" key="1">
    <citation type="submission" date="2018-06" db="EMBL/GenBank/DDBJ databases">
        <title>Complete genome of Desulfovibrio marinus P48SEP.</title>
        <authorList>
            <person name="Crispim J.S."/>
            <person name="Vidigal P.M.P."/>
            <person name="Silva L.C.F."/>
            <person name="Araujo L.C."/>
            <person name="Laguardia C.N."/>
            <person name="Dias R.S."/>
            <person name="Sousa M.P."/>
            <person name="Paula S.O."/>
            <person name="Silva C."/>
        </authorList>
    </citation>
    <scope>NUCLEOTIDE SEQUENCE [LARGE SCALE GENOMIC DNA]</scope>
    <source>
        <strain evidence="2 3">P48SEP</strain>
    </source>
</reference>
<dbReference type="EMBL" id="QMIF01000389">
    <property type="protein sequence ID" value="TVM22936.1"/>
    <property type="molecule type" value="Genomic_DNA"/>
</dbReference>
<keyword evidence="1" id="KW-1133">Transmembrane helix</keyword>
<keyword evidence="1" id="KW-0812">Transmembrane</keyword>
<comment type="caution">
    <text evidence="2">The sequence shown here is derived from an EMBL/GenBank/DDBJ whole genome shotgun (WGS) entry which is preliminary data.</text>
</comment>
<evidence type="ECO:0000256" key="1">
    <source>
        <dbReference type="SAM" id="Phobius"/>
    </source>
</evidence>
<protein>
    <submittedName>
        <fullName evidence="2">Flagellar M-ring protein FliF</fullName>
    </submittedName>
</protein>
<feature type="transmembrane region" description="Helical" evidence="1">
    <location>
        <begin position="24"/>
        <end position="46"/>
    </location>
</feature>
<keyword evidence="1" id="KW-0472">Membrane</keyword>
<sequence length="111" mass="12441">PDTSLDRSLLDKLLDSLRSSLRPILIFLTIIVFLIVVARPLIIALIRPRVETEMVEGQEGLPECEERLALMEGDAEEAEAIDALRKIEVIKAQALQMSEKNFDEAVAILRT</sequence>
<gene>
    <name evidence="2" type="ORF">DQK91_23730</name>
</gene>
<evidence type="ECO:0000313" key="3">
    <source>
        <dbReference type="Proteomes" id="UP000434052"/>
    </source>
</evidence>
<keyword evidence="2" id="KW-0282">Flagellum</keyword>
<keyword evidence="2" id="KW-0969">Cilium</keyword>